<protein>
    <recommendedName>
        <fullName evidence="4">Secreted protein</fullName>
    </recommendedName>
</protein>
<reference evidence="2 3" key="1">
    <citation type="journal article" date="2018" name="Nat. Biotechnol.">
        <title>A standardized bacterial taxonomy based on genome phylogeny substantially revises the tree of life.</title>
        <authorList>
            <person name="Parks D.H."/>
            <person name="Chuvochina M."/>
            <person name="Waite D.W."/>
            <person name="Rinke C."/>
            <person name="Skarshewski A."/>
            <person name="Chaumeil P.A."/>
            <person name="Hugenholtz P."/>
        </authorList>
    </citation>
    <scope>NUCLEOTIDE SEQUENCE [LARGE SCALE GENOMIC DNA]</scope>
    <source>
        <strain evidence="2">UBA9359</strain>
    </source>
</reference>
<dbReference type="Proteomes" id="UP000264330">
    <property type="component" value="Unassembled WGS sequence"/>
</dbReference>
<keyword evidence="1" id="KW-0732">Signal</keyword>
<accession>A0A3D5IWK4</accession>
<feature type="chain" id="PRO_5017761405" description="Secreted protein" evidence="1">
    <location>
        <begin position="21"/>
        <end position="95"/>
    </location>
</feature>
<name>A0A3D5IWK4_9FLAO</name>
<sequence>MMKFKSLLPALAFVSTIGMSFTTVNTKEQASDYIRVNNSWLEIDEQNCSNQEDDPYTCQVSTSVNGPTFDVYDEMDLDTRKTSVSENPNIIELNF</sequence>
<dbReference type="Pfam" id="PF20130">
    <property type="entry name" value="DUF6520"/>
    <property type="match status" value="1"/>
</dbReference>
<evidence type="ECO:0008006" key="4">
    <source>
        <dbReference type="Google" id="ProtNLM"/>
    </source>
</evidence>
<evidence type="ECO:0000256" key="1">
    <source>
        <dbReference type="SAM" id="SignalP"/>
    </source>
</evidence>
<dbReference type="AlphaFoldDB" id="A0A3D5IWK4"/>
<dbReference type="InterPro" id="IPR045391">
    <property type="entry name" value="DUF6520"/>
</dbReference>
<dbReference type="EMBL" id="DPMF01000096">
    <property type="protein sequence ID" value="HCV80269.1"/>
    <property type="molecule type" value="Genomic_DNA"/>
</dbReference>
<evidence type="ECO:0000313" key="3">
    <source>
        <dbReference type="Proteomes" id="UP000264330"/>
    </source>
</evidence>
<feature type="signal peptide" evidence="1">
    <location>
        <begin position="1"/>
        <end position="20"/>
    </location>
</feature>
<comment type="caution">
    <text evidence="2">The sequence shown here is derived from an EMBL/GenBank/DDBJ whole genome shotgun (WGS) entry which is preliminary data.</text>
</comment>
<proteinExistence type="predicted"/>
<organism evidence="2 3">
    <name type="scientific">Zunongwangia profunda</name>
    <dbReference type="NCBI Taxonomy" id="398743"/>
    <lineage>
        <taxon>Bacteria</taxon>
        <taxon>Pseudomonadati</taxon>
        <taxon>Bacteroidota</taxon>
        <taxon>Flavobacteriia</taxon>
        <taxon>Flavobacteriales</taxon>
        <taxon>Flavobacteriaceae</taxon>
        <taxon>Zunongwangia</taxon>
    </lineage>
</organism>
<gene>
    <name evidence="2" type="ORF">DGQ38_04400</name>
</gene>
<evidence type="ECO:0000313" key="2">
    <source>
        <dbReference type="EMBL" id="HCV80269.1"/>
    </source>
</evidence>